<dbReference type="Pfam" id="PF01807">
    <property type="entry name" value="Zn_ribbon_DnaG"/>
    <property type="match status" value="1"/>
</dbReference>
<dbReference type="GO" id="GO:0003899">
    <property type="term" value="F:DNA-directed RNA polymerase activity"/>
    <property type="evidence" value="ECO:0007669"/>
    <property type="project" value="UniProtKB-UniRule"/>
</dbReference>
<sequence>MTKDLIQLVKDANDIEEVISSYLNVIKKGRNYVALCPFHSDSNPSLSISKEKQLFKCFVCNVGGNVISFVAKYTKCSWQQALVTLAQRAGIDVSNYNIGEETKPTYSRNEETKLEQLDRLNNFFKFEFLANSGTRELKTFFNERNLTLELLKEFDIGFAPETAFETFVQKELQGDLRVLQASGVLTEANKLIFRNRVTFAIRDVHGNVVGFSGRTLLPHEKPKYVNSSENSLFQKAKLIYNYHRAITSDSTKLILTEGFMDVIALYRANYKNGIALMGTALTTDHLHLLKNKEILLFLDGDAAGQNATYQSIKFLTKHNIYTLVANNQTDLDPDELLNQFGPKRLQALLEKPISAMEFAYHYLVKKHNLTLNATKQPNFRDYQEFGYDFAELLWHTDHIEKKFWNNRVQEEIDKSFNLEDFFAAFTHQPSKIEADELSDFFENHSEPKTVASQSETPTQTDQPSDQAQQPVPQFIEVEKFIYLLIKHPELHKIYKRAQNYLWSIDDTVNKDYFFREFSYSHPTYEQDPTSEENFVENLSLNEDEELTPAKRKEQVFRRLGEKIQKANEFKLSPNSVQKLELEYFSSAEFREFLTNFYQYGANESASDYHHKIVLFCNQMLRALRAYLIHADKLILADLTFKSNKARQITNNTAEQEQKQNQEYKSGVSLHEKLKDYYDKFLISIDSQQLATIILKEDEHGQDY</sequence>
<dbReference type="InterPro" id="IPR036977">
    <property type="entry name" value="DNA_primase_Znf_CHC2"/>
</dbReference>
<evidence type="ECO:0000256" key="8">
    <source>
        <dbReference type="ARBA" id="ARBA00022833"/>
    </source>
</evidence>
<evidence type="ECO:0000256" key="3">
    <source>
        <dbReference type="ARBA" id="ARBA00022679"/>
    </source>
</evidence>
<dbReference type="EMBL" id="LR215043">
    <property type="protein sequence ID" value="VEU77801.1"/>
    <property type="molecule type" value="Genomic_DNA"/>
</dbReference>
<keyword evidence="11 12" id="KW-0804">Transcription</keyword>
<dbReference type="SMART" id="SM00400">
    <property type="entry name" value="ZnF_CHCC"/>
    <property type="match status" value="1"/>
</dbReference>
<dbReference type="Pfam" id="PF08275">
    <property type="entry name" value="DNAG_N"/>
    <property type="match status" value="1"/>
</dbReference>
<keyword evidence="6 12" id="KW-0479">Metal-binding</keyword>
<evidence type="ECO:0000256" key="5">
    <source>
        <dbReference type="ARBA" id="ARBA00022705"/>
    </source>
</evidence>
<dbReference type="OrthoDB" id="9803773at2"/>
<dbReference type="InterPro" id="IPR006171">
    <property type="entry name" value="TOPRIM_dom"/>
</dbReference>
<evidence type="ECO:0000313" key="15">
    <source>
        <dbReference type="EMBL" id="VEU77801.1"/>
    </source>
</evidence>
<dbReference type="PANTHER" id="PTHR30313">
    <property type="entry name" value="DNA PRIMASE"/>
    <property type="match status" value="1"/>
</dbReference>
<keyword evidence="9" id="KW-0460">Magnesium</keyword>
<feature type="compositionally biased region" description="Polar residues" evidence="13">
    <location>
        <begin position="450"/>
        <end position="469"/>
    </location>
</feature>
<evidence type="ECO:0000256" key="9">
    <source>
        <dbReference type="ARBA" id="ARBA00022842"/>
    </source>
</evidence>
<dbReference type="InterPro" id="IPR037068">
    <property type="entry name" value="DNA_primase_core_N_sf"/>
</dbReference>
<dbReference type="InterPro" id="IPR002694">
    <property type="entry name" value="Znf_CHC2"/>
</dbReference>
<dbReference type="RefSeq" id="WP_129622667.1">
    <property type="nucleotide sequence ID" value="NZ_LR215043.1"/>
</dbReference>
<dbReference type="InterPro" id="IPR034151">
    <property type="entry name" value="TOPRIM_DnaG_bac"/>
</dbReference>
<feature type="region of interest" description="Disordered" evidence="13">
    <location>
        <begin position="445"/>
        <end position="469"/>
    </location>
</feature>
<evidence type="ECO:0000256" key="11">
    <source>
        <dbReference type="ARBA" id="ARBA00023163"/>
    </source>
</evidence>
<comment type="cofactor">
    <cofactor evidence="12">
        <name>Zn(2+)</name>
        <dbReference type="ChEBI" id="CHEBI:29105"/>
    </cofactor>
    <text evidence="12">Binds 1 zinc ion per monomer.</text>
</comment>
<protein>
    <recommendedName>
        <fullName evidence="12">DNA primase</fullName>
        <ecNumber evidence="12">2.7.7.101</ecNumber>
    </recommendedName>
</protein>
<dbReference type="AlphaFoldDB" id="A0A449B9E3"/>
<dbReference type="PANTHER" id="PTHR30313:SF2">
    <property type="entry name" value="DNA PRIMASE"/>
    <property type="match status" value="1"/>
</dbReference>
<evidence type="ECO:0000256" key="13">
    <source>
        <dbReference type="SAM" id="MobiDB-lite"/>
    </source>
</evidence>
<evidence type="ECO:0000256" key="1">
    <source>
        <dbReference type="ARBA" id="ARBA00022478"/>
    </source>
</evidence>
<name>A0A449B9E3_9BACT</name>
<gene>
    <name evidence="12 15" type="primary">dnaG</name>
    <name evidence="15" type="ORF">NCTC10184_00013</name>
</gene>
<evidence type="ECO:0000256" key="6">
    <source>
        <dbReference type="ARBA" id="ARBA00022723"/>
    </source>
</evidence>
<organism evidence="15 16">
    <name type="scientific">Mycoplasmopsis columbinasalis</name>
    <dbReference type="NCBI Taxonomy" id="114880"/>
    <lineage>
        <taxon>Bacteria</taxon>
        <taxon>Bacillati</taxon>
        <taxon>Mycoplasmatota</taxon>
        <taxon>Mycoplasmoidales</taxon>
        <taxon>Metamycoplasmataceae</taxon>
        <taxon>Mycoplasmopsis</taxon>
    </lineage>
</organism>
<keyword evidence="16" id="KW-1185">Reference proteome</keyword>
<dbReference type="InterPro" id="IPR050219">
    <property type="entry name" value="DnaG_primase"/>
</dbReference>
<dbReference type="CDD" id="cd03364">
    <property type="entry name" value="TOPRIM_DnaG_primases"/>
    <property type="match status" value="1"/>
</dbReference>
<accession>A0A449B9E3</accession>
<dbReference type="GO" id="GO:0003677">
    <property type="term" value="F:DNA binding"/>
    <property type="evidence" value="ECO:0007669"/>
    <property type="project" value="UniProtKB-KW"/>
</dbReference>
<dbReference type="Pfam" id="PF13662">
    <property type="entry name" value="Toprim_4"/>
    <property type="match status" value="1"/>
</dbReference>
<feature type="domain" description="Toprim" evidence="14">
    <location>
        <begin position="251"/>
        <end position="330"/>
    </location>
</feature>
<keyword evidence="5 12" id="KW-0235">DNA replication</keyword>
<dbReference type="PROSITE" id="PS50880">
    <property type="entry name" value="TOPRIM"/>
    <property type="match status" value="1"/>
</dbReference>
<dbReference type="EC" id="2.7.7.101" evidence="12"/>
<dbReference type="SUPFAM" id="SSF56731">
    <property type="entry name" value="DNA primase core"/>
    <property type="match status" value="1"/>
</dbReference>
<dbReference type="GO" id="GO:0000428">
    <property type="term" value="C:DNA-directed RNA polymerase complex"/>
    <property type="evidence" value="ECO:0007669"/>
    <property type="project" value="UniProtKB-KW"/>
</dbReference>
<comment type="domain">
    <text evidence="12">Contains an N-terminal zinc-binding domain, a central core domain that contains the primase activity, and a C-terminal DnaB-binding domain.</text>
</comment>
<dbReference type="FunFam" id="3.90.580.10:FF:000001">
    <property type="entry name" value="DNA primase"/>
    <property type="match status" value="1"/>
</dbReference>
<evidence type="ECO:0000256" key="10">
    <source>
        <dbReference type="ARBA" id="ARBA00023125"/>
    </source>
</evidence>
<dbReference type="GO" id="GO:0008270">
    <property type="term" value="F:zinc ion binding"/>
    <property type="evidence" value="ECO:0007669"/>
    <property type="project" value="UniProtKB-UniRule"/>
</dbReference>
<keyword evidence="2 12" id="KW-0639">Primosome</keyword>
<comment type="subunit">
    <text evidence="12">Monomer. Interacts with DnaB.</text>
</comment>
<evidence type="ECO:0000256" key="4">
    <source>
        <dbReference type="ARBA" id="ARBA00022695"/>
    </source>
</evidence>
<comment type="catalytic activity">
    <reaction evidence="12">
        <text>ssDNA + n NTP = ssDNA/pppN(pN)n-1 hybrid + (n-1) diphosphate.</text>
        <dbReference type="EC" id="2.7.7.101"/>
    </reaction>
</comment>
<dbReference type="Gene3D" id="3.40.1360.10">
    <property type="match status" value="1"/>
</dbReference>
<dbReference type="SUPFAM" id="SSF57783">
    <property type="entry name" value="Zinc beta-ribbon"/>
    <property type="match status" value="1"/>
</dbReference>
<keyword evidence="1 12" id="KW-0240">DNA-directed RNA polymerase</keyword>
<dbReference type="NCBIfam" id="TIGR01391">
    <property type="entry name" value="dnaG"/>
    <property type="match status" value="1"/>
</dbReference>
<dbReference type="Gene3D" id="3.90.980.10">
    <property type="entry name" value="DNA primase, catalytic core, N-terminal domain"/>
    <property type="match status" value="1"/>
</dbReference>
<dbReference type="SMART" id="SM00493">
    <property type="entry name" value="TOPRIM"/>
    <property type="match status" value="1"/>
</dbReference>
<dbReference type="HAMAP" id="MF_00974">
    <property type="entry name" value="DNA_primase_DnaG"/>
    <property type="match status" value="1"/>
</dbReference>
<evidence type="ECO:0000256" key="12">
    <source>
        <dbReference type="HAMAP-Rule" id="MF_00974"/>
    </source>
</evidence>
<dbReference type="GO" id="GO:0006269">
    <property type="term" value="P:DNA replication, synthesis of primer"/>
    <property type="evidence" value="ECO:0007669"/>
    <property type="project" value="UniProtKB-UniRule"/>
</dbReference>
<evidence type="ECO:0000256" key="2">
    <source>
        <dbReference type="ARBA" id="ARBA00022515"/>
    </source>
</evidence>
<dbReference type="Gene3D" id="3.90.580.10">
    <property type="entry name" value="Zinc finger, CHC2-type domain"/>
    <property type="match status" value="1"/>
</dbReference>
<evidence type="ECO:0000259" key="14">
    <source>
        <dbReference type="PROSITE" id="PS50880"/>
    </source>
</evidence>
<dbReference type="GO" id="GO:0005737">
    <property type="term" value="C:cytoplasm"/>
    <property type="evidence" value="ECO:0007669"/>
    <property type="project" value="TreeGrafter"/>
</dbReference>
<dbReference type="InterPro" id="IPR030846">
    <property type="entry name" value="DnaG_bac"/>
</dbReference>
<evidence type="ECO:0000313" key="16">
    <source>
        <dbReference type="Proteomes" id="UP000290876"/>
    </source>
</evidence>
<comment type="function">
    <text evidence="12">RNA polymerase that catalyzes the synthesis of short RNA molecules used as primers for DNA polymerase during DNA replication.</text>
</comment>
<reference evidence="15 16" key="1">
    <citation type="submission" date="2019-01" db="EMBL/GenBank/DDBJ databases">
        <authorList>
            <consortium name="Pathogen Informatics"/>
        </authorList>
    </citation>
    <scope>NUCLEOTIDE SEQUENCE [LARGE SCALE GENOMIC DNA]</scope>
    <source>
        <strain evidence="15 16">NCTC10184</strain>
    </source>
</reference>
<evidence type="ECO:0000256" key="7">
    <source>
        <dbReference type="ARBA" id="ARBA00022771"/>
    </source>
</evidence>
<comment type="similarity">
    <text evidence="12">Belongs to the DnaG primase family.</text>
</comment>
<keyword evidence="7 12" id="KW-0863">Zinc-finger</keyword>
<feature type="zinc finger region" description="CHC2-type" evidence="12">
    <location>
        <begin position="36"/>
        <end position="60"/>
    </location>
</feature>
<keyword evidence="10 12" id="KW-0238">DNA-binding</keyword>
<dbReference type="GO" id="GO:1990077">
    <property type="term" value="C:primosome complex"/>
    <property type="evidence" value="ECO:0007669"/>
    <property type="project" value="UniProtKB-KW"/>
</dbReference>
<dbReference type="KEGG" id="mcob:NCTC10184_00013"/>
<keyword evidence="8 12" id="KW-0862">Zinc</keyword>
<keyword evidence="3 12" id="KW-0808">Transferase</keyword>
<proteinExistence type="inferred from homology"/>
<dbReference type="InterPro" id="IPR006295">
    <property type="entry name" value="DNA_primase_DnaG"/>
</dbReference>
<dbReference type="InterPro" id="IPR013264">
    <property type="entry name" value="DNAG_N"/>
</dbReference>
<keyword evidence="4 12" id="KW-0548">Nucleotidyltransferase</keyword>
<dbReference type="Proteomes" id="UP000290876">
    <property type="component" value="Chromosome"/>
</dbReference>